<dbReference type="OrthoDB" id="9883527at2"/>
<accession>A0A2U3P0X7</accession>
<dbReference type="Proteomes" id="UP000240988">
    <property type="component" value="Unassembled WGS sequence"/>
</dbReference>
<evidence type="ECO:0000313" key="3">
    <source>
        <dbReference type="EMBL" id="SPM37355.1"/>
    </source>
</evidence>
<dbReference type="AlphaFoldDB" id="A0A2U3P0X7"/>
<feature type="chain" id="PRO_5015489840" description="DUF732 domain-containing protein" evidence="1">
    <location>
        <begin position="25"/>
        <end position="101"/>
    </location>
</feature>
<keyword evidence="4" id="KW-1185">Reference proteome</keyword>
<name>A0A2U3P0X7_9MYCO</name>
<protein>
    <recommendedName>
        <fullName evidence="2">DUF732 domain-containing protein</fullName>
    </recommendedName>
</protein>
<organism evidence="3 4">
    <name type="scientific">Mycobacterium rhizamassiliense</name>
    <dbReference type="NCBI Taxonomy" id="1841860"/>
    <lineage>
        <taxon>Bacteria</taxon>
        <taxon>Bacillati</taxon>
        <taxon>Actinomycetota</taxon>
        <taxon>Actinomycetes</taxon>
        <taxon>Mycobacteriales</taxon>
        <taxon>Mycobacteriaceae</taxon>
        <taxon>Mycobacterium</taxon>
    </lineage>
</organism>
<gene>
    <name evidence="3" type="ORF">MRAB57_5202</name>
</gene>
<evidence type="ECO:0000256" key="1">
    <source>
        <dbReference type="SAM" id="SignalP"/>
    </source>
</evidence>
<dbReference type="Pfam" id="PF05305">
    <property type="entry name" value="DUF732"/>
    <property type="match status" value="1"/>
</dbReference>
<dbReference type="RefSeq" id="WP_077089899.1">
    <property type="nucleotide sequence ID" value="NZ_LT721901.1"/>
</dbReference>
<dbReference type="EMBL" id="FUFA01000005">
    <property type="protein sequence ID" value="SPM37355.1"/>
    <property type="molecule type" value="Genomic_DNA"/>
</dbReference>
<proteinExistence type="predicted"/>
<dbReference type="InterPro" id="IPR007969">
    <property type="entry name" value="DUF732"/>
</dbReference>
<feature type="domain" description="DUF732" evidence="2">
    <location>
        <begin position="29"/>
        <end position="95"/>
    </location>
</feature>
<sequence length="101" mass="10511">MKSVLASLAALSGLMCAVPGVAHADSTSDYLTTLSSHHISYGNQDKIVHIGTTLCQELRNSLPGPEAVQRIQGLGYTSSQANVIAAAAVLAFCPDMNNDPL</sequence>
<keyword evidence="1" id="KW-0732">Signal</keyword>
<evidence type="ECO:0000259" key="2">
    <source>
        <dbReference type="Pfam" id="PF05305"/>
    </source>
</evidence>
<feature type="signal peptide" evidence="1">
    <location>
        <begin position="1"/>
        <end position="24"/>
    </location>
</feature>
<evidence type="ECO:0000313" key="4">
    <source>
        <dbReference type="Proteomes" id="UP000240988"/>
    </source>
</evidence>
<reference evidence="3 4" key="1">
    <citation type="submission" date="2017-01" db="EMBL/GenBank/DDBJ databases">
        <authorList>
            <consortium name="Urmite Genomes"/>
        </authorList>
    </citation>
    <scope>NUCLEOTIDE SEQUENCE [LARGE SCALE GENOMIC DNA]</scope>
    <source>
        <strain evidence="3 4">AB57</strain>
    </source>
</reference>